<dbReference type="PIRSF" id="PIRSF000097">
    <property type="entry name" value="AKR"/>
    <property type="match status" value="1"/>
</dbReference>
<dbReference type="InterPro" id="IPR036812">
    <property type="entry name" value="NAD(P)_OxRdtase_dom_sf"/>
</dbReference>
<dbReference type="InterPro" id="IPR023210">
    <property type="entry name" value="NADP_OxRdtase_dom"/>
</dbReference>
<evidence type="ECO:0000256" key="2">
    <source>
        <dbReference type="ARBA" id="ARBA00022857"/>
    </source>
</evidence>
<dbReference type="AlphaFoldDB" id="A0AB34JUY5"/>
<feature type="active site" description="Proton donor" evidence="4">
    <location>
        <position position="92"/>
    </location>
</feature>
<dbReference type="InterPro" id="IPR020471">
    <property type="entry name" value="AKR"/>
</dbReference>
<evidence type="ECO:0000313" key="9">
    <source>
        <dbReference type="Proteomes" id="UP001515480"/>
    </source>
</evidence>
<dbReference type="Proteomes" id="UP001515480">
    <property type="component" value="Unassembled WGS sequence"/>
</dbReference>
<dbReference type="PANTHER" id="PTHR43827:SF3">
    <property type="entry name" value="NADP-DEPENDENT OXIDOREDUCTASE DOMAIN-CONTAINING PROTEIN"/>
    <property type="match status" value="1"/>
</dbReference>
<evidence type="ECO:0000256" key="6">
    <source>
        <dbReference type="PIRSR" id="PIRSR000097-3"/>
    </source>
</evidence>
<dbReference type="EMBL" id="JBGBPQ010000005">
    <property type="protein sequence ID" value="KAL1524244.1"/>
    <property type="molecule type" value="Genomic_DNA"/>
</dbReference>
<dbReference type="GO" id="GO:0016616">
    <property type="term" value="F:oxidoreductase activity, acting on the CH-OH group of donors, NAD or NADP as acceptor"/>
    <property type="evidence" value="ECO:0007669"/>
    <property type="project" value="UniProtKB-ARBA"/>
</dbReference>
<dbReference type="PROSITE" id="PS00062">
    <property type="entry name" value="ALDOKETO_REDUCTASE_2"/>
    <property type="match status" value="1"/>
</dbReference>
<keyword evidence="9" id="KW-1185">Reference proteome</keyword>
<dbReference type="InterPro" id="IPR018170">
    <property type="entry name" value="Aldo/ket_reductase_CS"/>
</dbReference>
<comment type="similarity">
    <text evidence="1">Belongs to the aldo/keto reductase family.</text>
</comment>
<evidence type="ECO:0000256" key="4">
    <source>
        <dbReference type="PIRSR" id="PIRSR000097-1"/>
    </source>
</evidence>
<dbReference type="PRINTS" id="PR00069">
    <property type="entry name" value="ALDKETRDTASE"/>
</dbReference>
<keyword evidence="2" id="KW-0521">NADP</keyword>
<evidence type="ECO:0000256" key="5">
    <source>
        <dbReference type="PIRSR" id="PIRSR000097-2"/>
    </source>
</evidence>
<dbReference type="CDD" id="cd19071">
    <property type="entry name" value="AKR_AKR1-5-like"/>
    <property type="match status" value="1"/>
</dbReference>
<evidence type="ECO:0000313" key="8">
    <source>
        <dbReference type="EMBL" id="KAL1524244.1"/>
    </source>
</evidence>
<organism evidence="8 9">
    <name type="scientific">Prymnesium parvum</name>
    <name type="common">Toxic golden alga</name>
    <dbReference type="NCBI Taxonomy" id="97485"/>
    <lineage>
        <taxon>Eukaryota</taxon>
        <taxon>Haptista</taxon>
        <taxon>Haptophyta</taxon>
        <taxon>Prymnesiophyceae</taxon>
        <taxon>Prymnesiales</taxon>
        <taxon>Prymnesiaceae</taxon>
        <taxon>Prymnesium</taxon>
    </lineage>
</organism>
<dbReference type="PROSITE" id="PS00063">
    <property type="entry name" value="ALDOKETO_REDUCTASE_3"/>
    <property type="match status" value="1"/>
</dbReference>
<dbReference type="PANTHER" id="PTHR43827">
    <property type="entry name" value="2,5-DIKETO-D-GLUCONIC ACID REDUCTASE"/>
    <property type="match status" value="1"/>
</dbReference>
<keyword evidence="3" id="KW-0560">Oxidoreductase</keyword>
<feature type="site" description="Lowers pKa of active site Tyr" evidence="6">
    <location>
        <position position="117"/>
    </location>
</feature>
<accession>A0AB34JUY5</accession>
<dbReference type="FunFam" id="3.20.20.100:FF:000002">
    <property type="entry name" value="2,5-diketo-D-gluconic acid reductase A"/>
    <property type="match status" value="1"/>
</dbReference>
<protein>
    <recommendedName>
        <fullName evidence="7">NADP-dependent oxidoreductase domain-containing protein</fullName>
    </recommendedName>
</protein>
<evidence type="ECO:0000256" key="3">
    <source>
        <dbReference type="ARBA" id="ARBA00023002"/>
    </source>
</evidence>
<name>A0AB34JUY5_PRYPA</name>
<evidence type="ECO:0000256" key="1">
    <source>
        <dbReference type="ARBA" id="ARBA00007905"/>
    </source>
</evidence>
<comment type="caution">
    <text evidence="8">The sequence shown here is derived from an EMBL/GenBank/DDBJ whole genome shotgun (WGS) entry which is preliminary data.</text>
</comment>
<gene>
    <name evidence="8" type="ORF">AB1Y20_019149</name>
</gene>
<dbReference type="Pfam" id="PF00248">
    <property type="entry name" value="Aldo_ket_red"/>
    <property type="match status" value="1"/>
</dbReference>
<proteinExistence type="inferred from homology"/>
<dbReference type="Gene3D" id="3.20.20.100">
    <property type="entry name" value="NADP-dependent oxidoreductase domain"/>
    <property type="match status" value="1"/>
</dbReference>
<reference evidence="8 9" key="1">
    <citation type="journal article" date="2024" name="Science">
        <title>Giant polyketide synthase enzymes in the biosynthesis of giant marine polyether toxins.</title>
        <authorList>
            <person name="Fallon T.R."/>
            <person name="Shende V.V."/>
            <person name="Wierzbicki I.H."/>
            <person name="Pendleton A.L."/>
            <person name="Watervoot N.F."/>
            <person name="Auber R.P."/>
            <person name="Gonzalez D.J."/>
            <person name="Wisecaver J.H."/>
            <person name="Moore B.S."/>
        </authorList>
    </citation>
    <scope>NUCLEOTIDE SEQUENCE [LARGE SCALE GENOMIC DNA]</scope>
    <source>
        <strain evidence="8 9">12B1</strain>
    </source>
</reference>
<feature type="binding site" evidence="5">
    <location>
        <position position="152"/>
    </location>
    <ligand>
        <name>substrate</name>
    </ligand>
</feature>
<sequence length="338" mass="37036">MRLVIRTLLAASSAARGYTNQVAMQAASSVMLNDGRAHPLIGYGTYKVGVIPASASSAAAGGASPTDAANPADCVRLAIECGYRFFDCAEFYANEAAVGEGIAASGLPRAELFLASKVWTSTIHAGPEAVQKQLEKTLKDLRTDYIDLYCIHWPVPGKHVAAYKQLEKAVLAGQVRSLGVSNYAVEDYKELMESATIRPTVNQIEINPFLYRKNTIKFFEEAGVKMQAYRALRDGKAFTEPSVVEIAAKHKVSPAQVLGRWCVQHGFIYIPKSVKKERMLENMDVFSFVLDEADMQILDNKTTPEAIATFKALYTKCVVRDTPDADRPELAKSVITED</sequence>
<feature type="domain" description="NADP-dependent oxidoreductase" evidence="7">
    <location>
        <begin position="61"/>
        <end position="301"/>
    </location>
</feature>
<dbReference type="SUPFAM" id="SSF51430">
    <property type="entry name" value="NAD(P)-linked oxidoreductase"/>
    <property type="match status" value="1"/>
</dbReference>
<evidence type="ECO:0000259" key="7">
    <source>
        <dbReference type="Pfam" id="PF00248"/>
    </source>
</evidence>